<dbReference type="InterPro" id="IPR050314">
    <property type="entry name" value="Glycosyl_Hydrlase_18"/>
</dbReference>
<dbReference type="PROSITE" id="PS51257">
    <property type="entry name" value="PROKAR_LIPOPROTEIN"/>
    <property type="match status" value="1"/>
</dbReference>
<dbReference type="InterPro" id="IPR017853">
    <property type="entry name" value="GH"/>
</dbReference>
<evidence type="ECO:0000256" key="1">
    <source>
        <dbReference type="ARBA" id="ARBA00009121"/>
    </source>
</evidence>
<feature type="region of interest" description="Disordered" evidence="3">
    <location>
        <begin position="1556"/>
        <end position="1634"/>
    </location>
</feature>
<dbReference type="SUPFAM" id="SSF51445">
    <property type="entry name" value="(Trans)glycosidases"/>
    <property type="match status" value="1"/>
</dbReference>
<dbReference type="SMART" id="SM00494">
    <property type="entry name" value="ChtBD2"/>
    <property type="match status" value="3"/>
</dbReference>
<feature type="chain" id="PRO_5046222565" description="Mucin-17" evidence="4">
    <location>
        <begin position="22"/>
        <end position="2159"/>
    </location>
</feature>
<keyword evidence="4" id="KW-0732">Signal</keyword>
<feature type="compositionally biased region" description="Polar residues" evidence="3">
    <location>
        <begin position="1683"/>
        <end position="1697"/>
    </location>
</feature>
<evidence type="ECO:0000256" key="4">
    <source>
        <dbReference type="SAM" id="SignalP"/>
    </source>
</evidence>
<evidence type="ECO:0000256" key="3">
    <source>
        <dbReference type="SAM" id="MobiDB-lite"/>
    </source>
</evidence>
<evidence type="ECO:0000259" key="5">
    <source>
        <dbReference type="PROSITE" id="PS50940"/>
    </source>
</evidence>
<feature type="compositionally biased region" description="Low complexity" evidence="3">
    <location>
        <begin position="743"/>
        <end position="771"/>
    </location>
</feature>
<feature type="compositionally biased region" description="Gly residues" evidence="3">
    <location>
        <begin position="1704"/>
        <end position="1726"/>
    </location>
</feature>
<feature type="compositionally biased region" description="Polar residues" evidence="3">
    <location>
        <begin position="1786"/>
        <end position="1796"/>
    </location>
</feature>
<dbReference type="SMART" id="SM00636">
    <property type="entry name" value="Glyco_18"/>
    <property type="match status" value="1"/>
</dbReference>
<dbReference type="Gene3D" id="3.10.50.10">
    <property type="match status" value="1"/>
</dbReference>
<evidence type="ECO:0000256" key="2">
    <source>
        <dbReference type="ARBA" id="ARBA00022669"/>
    </source>
</evidence>
<sequence>MDNWRLYLILVGCLVLGCVSASSIEKECDGIEEPNKLILCYANGSISLPTHVDVCRCSHLVVPFAVNTLINASITLDEELVAFLKASGSRNGGRLRRVLSLTMSTGDFAPISSAQSIATSLAGMIDDLLIEGVEIHWQQPSIDENSKKDKANLVLFMKELHAVLQEKIIVTSNPDATSDMNSTSAGENGAIEATRPLILLRLPTAPEFLVKAFDLKPLARTVDLFVVATHDMADANNVTYHHSRLMGLSDILNTDSVLDLVASLGVSSDRVVAAIPTFAVQFRLRDVHQNLPGSPIVGDPLRINKEQLCSLLNKGNWTVERDDDLTGTYAYSEEGDWIAFDDEIAAQIKAKYFLLRDVAGVAMMPANMDDKLTHGCNANVTEPSIVQIYYEQFHYQESGERTRRQLATSLQEDVSSTAAALSSPLYNERVKASPYRIVRIVSRSGESSVIRQPLESNLQCSRQGYYRHPEDCGRFYRCVKFDQYVDDFTVFEYDCPEGLVFDERYEVCTWPSQAAPCGGSSEIRPVPMNKFVCPGEGYFADPENCRWFFACRDYAKDGSPFTQYEFRCPFGLLFDEQNLICNWPWLVPQCSGAGTVGAIGSTSNIDVVKSKPQLEKKQPAGIAIGSPGYLSGKLVTGEGLYKDPRPTQYMEIVASTGCIDCQSAGLVVRDPSDDTYPGSPNAKQTKFVLAIPAATIADQTTPVRIIVASPASSELQYPVSTTPLSYVQKYPSATTPVYDTAYGLSSRGPSGSHGSPANQRTSQSTGSSQTSAFSDMSVPNSPGYRGNEQTPGYPRGPTSVSASATAELQGSYGKGVLDIYRSETRSKDNALPSAYSDPSSKYTAPIQGSGVSSPQTQHATVGYNTGAGLTGASSYPVQTGKDGVEGTEGSPVYPSGLGSEGARGQYDGYSDVSGVGHVGLVKTAGSTSSYQATAHEASKDNSRYSEYPDGAPVYQAPTTGASYLSYTPEKSQYQAPVLDQKRPYSTYSVPVSTANLSGNFNEAPASVIKTVVGAYKDSASHYEAPAPAYKAPAHAYEAPSPAYVAPSPAYKAVAPAYKAYTPTYEAPAPAYEAPSPAYKTPSPAYKTPGPIYQAPAPAYEAPAPAYEAPSPAYKTPSPAYKTPGPIYQAPAPAYEAPAPAYEAPSPAYKVSSPAYKTPAPVYQAPAPAYKAPAPAYKAPAPAYKAPAYEAPSPVYKALSPVYQAPAPAYENPAPAYEAPAPAYEAPAPAYEAPAPAYEAPSPAYKTPSPAYKTPGPIYQAPAPAYEAPAPAYEASSPTYKATVPVYQPTVSAYEVAAPSYEVSTPAYKAPSSAFKTPAPVYQAPAPAYEAGVRVQETGAAVEKTSKQSYPATSTMPPGQVYEAADPSYKPLVSGHKTTASIHKTSFPIYEESSSVYKASVTVDKVSPPVYIGPTTTYTALFTGTDTSTTVVHDEKTFVDKATPSTYETPAATVEADTRSPYSVSAPIYKESTSAELNKPYGSPTTRPSGPSAYDFHEADAKSQNGYSSTLTVPYIQGEETGDGQRPSYPANSVAKNHANGYDHKQNSAAVPVHGYKEPTGGQTVSGAGVGAQQGKTNEATLSPSSYTSKAVPSKTQQVNRDYRIGDVKSGTRAGTSSYSSGVTSSVQQKGREKSQAILVKDTEWDIEDLFRRGSPSEKTTKAPSRRPDSSLTNVMRDAKQPMQAYQETGKVSGSRRTGSAGETRGTGGADGTSGTGGNGGARGSGGVDETRRVVIGSRTPGSGGYRAASGLRDMTHGAPAAVSATAYSTAGYSTARDGPNGGVYGKSNQNTNSPASRYQDDDETSDQLGDHTFGLKEDTKTKNKYNASQLAASQSRPASARPKADADPNRRVSNGKISYGGSRVANGNEYASSKQQDVSDAIGRVRYQGSDRGHAEQWKAESITGVDSQTRQSKSDAATSPPASVYHDKVSPLPTKDEAYTPYGDKRVTVKVPSTNKAAILEKWTTASLSAINTKPNSVEVNRLAVGGESSLHTTPAKPQPSVKDLKLNNKQWIKNRVNAKPENQGLTAQSNVETSATTAIPSSSWKKNSNDGLEGITGTEYGHRYLEKITVAQATARNETLGSEVCVRAGLFRHPSDCQKFYECYWDRWIHQYTVHIFKCPVHLVYDDYITACNWPLDGPACVPHEAVKLYPQLPSAA</sequence>
<proteinExistence type="inferred from homology"/>
<feature type="domain" description="GH18" evidence="6">
    <location>
        <begin position="36"/>
        <end position="395"/>
    </location>
</feature>
<dbReference type="EMBL" id="JAOYFB010000036">
    <property type="protein sequence ID" value="KAK4021643.1"/>
    <property type="molecule type" value="Genomic_DNA"/>
</dbReference>
<comment type="caution">
    <text evidence="7">The sequence shown here is derived from an EMBL/GenBank/DDBJ whole genome shotgun (WGS) entry which is preliminary data.</text>
</comment>
<feature type="compositionally biased region" description="Polar residues" evidence="3">
    <location>
        <begin position="1573"/>
        <end position="1599"/>
    </location>
</feature>
<dbReference type="InterPro" id="IPR001223">
    <property type="entry name" value="Glyco_hydro18_cat"/>
</dbReference>
<protein>
    <recommendedName>
        <fullName evidence="9">Mucin-17</fullName>
    </recommendedName>
</protein>
<comment type="similarity">
    <text evidence="1">Belongs to the glycosyl hydrolase 18 family. Chitinase class II subfamily.</text>
</comment>
<dbReference type="Gene3D" id="3.20.20.80">
    <property type="entry name" value="Glycosidases"/>
    <property type="match status" value="1"/>
</dbReference>
<feature type="compositionally biased region" description="Polar residues" evidence="3">
    <location>
        <begin position="1905"/>
        <end position="1922"/>
    </location>
</feature>
<feature type="compositionally biased region" description="Basic and acidic residues" evidence="3">
    <location>
        <begin position="1649"/>
        <end position="1668"/>
    </location>
</feature>
<feature type="domain" description="Chitin-binding type-2" evidence="5">
    <location>
        <begin position="457"/>
        <end position="519"/>
    </location>
</feature>
<dbReference type="Pfam" id="PF01607">
    <property type="entry name" value="CBM_14"/>
    <property type="match status" value="3"/>
</dbReference>
<evidence type="ECO:0000313" key="7">
    <source>
        <dbReference type="EMBL" id="KAK4021643.1"/>
    </source>
</evidence>
<dbReference type="SUPFAM" id="SSF57625">
    <property type="entry name" value="Invertebrate chitin-binding proteins"/>
    <property type="match status" value="3"/>
</dbReference>
<dbReference type="PROSITE" id="PS51910">
    <property type="entry name" value="GH18_2"/>
    <property type="match status" value="1"/>
</dbReference>
<feature type="region of interest" description="Disordered" evidence="3">
    <location>
        <begin position="827"/>
        <end position="856"/>
    </location>
</feature>
<feature type="region of interest" description="Disordered" evidence="3">
    <location>
        <begin position="2024"/>
        <end position="2052"/>
    </location>
</feature>
<gene>
    <name evidence="7" type="ORF">OUZ56_003554</name>
</gene>
<evidence type="ECO:0000313" key="8">
    <source>
        <dbReference type="Proteomes" id="UP001234178"/>
    </source>
</evidence>
<feature type="compositionally biased region" description="Polar residues" evidence="3">
    <location>
        <begin position="2025"/>
        <end position="2052"/>
    </location>
</feature>
<keyword evidence="8" id="KW-1185">Reference proteome</keyword>
<accession>A0ABR0A9F0</accession>
<dbReference type="PANTHER" id="PTHR11177">
    <property type="entry name" value="CHITINASE"/>
    <property type="match status" value="1"/>
</dbReference>
<organism evidence="7 8">
    <name type="scientific">Daphnia magna</name>
    <dbReference type="NCBI Taxonomy" id="35525"/>
    <lineage>
        <taxon>Eukaryota</taxon>
        <taxon>Metazoa</taxon>
        <taxon>Ecdysozoa</taxon>
        <taxon>Arthropoda</taxon>
        <taxon>Crustacea</taxon>
        <taxon>Branchiopoda</taxon>
        <taxon>Diplostraca</taxon>
        <taxon>Cladocera</taxon>
        <taxon>Anomopoda</taxon>
        <taxon>Daphniidae</taxon>
        <taxon>Daphnia</taxon>
    </lineage>
</organism>
<feature type="compositionally biased region" description="Low complexity" evidence="3">
    <location>
        <begin position="1614"/>
        <end position="1628"/>
    </location>
</feature>
<name>A0ABR0A9F0_9CRUS</name>
<feature type="region of interest" description="Disordered" evidence="3">
    <location>
        <begin position="1474"/>
        <end position="1507"/>
    </location>
</feature>
<feature type="signal peptide" evidence="4">
    <location>
        <begin position="1"/>
        <end position="21"/>
    </location>
</feature>
<feature type="compositionally biased region" description="Low complexity" evidence="3">
    <location>
        <begin position="1827"/>
        <end position="1841"/>
    </location>
</feature>
<keyword evidence="2" id="KW-0147">Chitin-binding</keyword>
<feature type="region of interest" description="Disordered" evidence="3">
    <location>
        <begin position="1649"/>
        <end position="1750"/>
    </location>
</feature>
<evidence type="ECO:0000259" key="6">
    <source>
        <dbReference type="PROSITE" id="PS51910"/>
    </source>
</evidence>
<feature type="domain" description="Chitin-binding type-2" evidence="5">
    <location>
        <begin position="2084"/>
        <end position="2145"/>
    </location>
</feature>
<reference evidence="7 8" key="1">
    <citation type="journal article" date="2023" name="Nucleic Acids Res.">
        <title>The hologenome of Daphnia magna reveals possible DNA methylation and microbiome-mediated evolution of the host genome.</title>
        <authorList>
            <person name="Chaturvedi A."/>
            <person name="Li X."/>
            <person name="Dhandapani V."/>
            <person name="Marshall H."/>
            <person name="Kissane S."/>
            <person name="Cuenca-Cambronero M."/>
            <person name="Asole G."/>
            <person name="Calvet F."/>
            <person name="Ruiz-Romero M."/>
            <person name="Marangio P."/>
            <person name="Guigo R."/>
            <person name="Rago D."/>
            <person name="Mirbahai L."/>
            <person name="Eastwood N."/>
            <person name="Colbourne J.K."/>
            <person name="Zhou J."/>
            <person name="Mallon E."/>
            <person name="Orsini L."/>
        </authorList>
    </citation>
    <scope>NUCLEOTIDE SEQUENCE [LARGE SCALE GENOMIC DNA]</scope>
    <source>
        <strain evidence="7">LRV0_1</strain>
    </source>
</reference>
<dbReference type="InterPro" id="IPR029070">
    <property type="entry name" value="Chitinase_insertion_sf"/>
</dbReference>
<feature type="region of interest" description="Disordered" evidence="3">
    <location>
        <begin position="880"/>
        <end position="901"/>
    </location>
</feature>
<feature type="compositionally biased region" description="Basic and acidic residues" evidence="3">
    <location>
        <begin position="1926"/>
        <end position="1937"/>
    </location>
</feature>
<dbReference type="Gene3D" id="2.170.140.10">
    <property type="entry name" value="Chitin binding domain"/>
    <property type="match status" value="3"/>
</dbReference>
<feature type="compositionally biased region" description="Polar residues" evidence="3">
    <location>
        <begin position="1869"/>
        <end position="1878"/>
    </location>
</feature>
<feature type="region of interest" description="Disordered" evidence="3">
    <location>
        <begin position="1771"/>
        <end position="1937"/>
    </location>
</feature>
<dbReference type="Proteomes" id="UP001234178">
    <property type="component" value="Unassembled WGS sequence"/>
</dbReference>
<dbReference type="InterPro" id="IPR036508">
    <property type="entry name" value="Chitin-bd_dom_sf"/>
</dbReference>
<dbReference type="InterPro" id="IPR002557">
    <property type="entry name" value="Chitin-bd_dom"/>
</dbReference>
<dbReference type="Pfam" id="PF00704">
    <property type="entry name" value="Glyco_hydro_18"/>
    <property type="match status" value="1"/>
</dbReference>
<dbReference type="InterPro" id="IPR011583">
    <property type="entry name" value="Chitinase_II/V-like_cat"/>
</dbReference>
<feature type="compositionally biased region" description="Basic and acidic residues" evidence="3">
    <location>
        <begin position="1889"/>
        <end position="1899"/>
    </location>
</feature>
<evidence type="ECO:0008006" key="9">
    <source>
        <dbReference type="Google" id="ProtNLM"/>
    </source>
</evidence>
<feature type="region of interest" description="Disordered" evidence="3">
    <location>
        <begin position="741"/>
        <end position="804"/>
    </location>
</feature>
<feature type="domain" description="Chitin-binding type-2" evidence="5">
    <location>
        <begin position="530"/>
        <end position="592"/>
    </location>
</feature>
<dbReference type="PANTHER" id="PTHR11177:SF235">
    <property type="entry name" value="CHITINASE-LIKE PROTEIN IDGF1-RELATED"/>
    <property type="match status" value="1"/>
</dbReference>
<dbReference type="PROSITE" id="PS50940">
    <property type="entry name" value="CHIT_BIND_II"/>
    <property type="match status" value="3"/>
</dbReference>